<dbReference type="SUPFAM" id="SSF63829">
    <property type="entry name" value="Calcium-dependent phosphotriesterase"/>
    <property type="match status" value="1"/>
</dbReference>
<proteinExistence type="predicted"/>
<name>A0ABW1K6R1_9ACTN</name>
<keyword evidence="1" id="KW-1133">Transmembrane helix</keyword>
<keyword evidence="1" id="KW-0472">Membrane</keyword>
<dbReference type="EMBL" id="JBHSPR010000010">
    <property type="protein sequence ID" value="MFC6017526.1"/>
    <property type="molecule type" value="Genomic_DNA"/>
</dbReference>
<dbReference type="Proteomes" id="UP001596203">
    <property type="component" value="Unassembled WGS sequence"/>
</dbReference>
<organism evidence="2 3">
    <name type="scientific">Plantactinospora solaniradicis</name>
    <dbReference type="NCBI Taxonomy" id="1723736"/>
    <lineage>
        <taxon>Bacteria</taxon>
        <taxon>Bacillati</taxon>
        <taxon>Actinomycetota</taxon>
        <taxon>Actinomycetes</taxon>
        <taxon>Micromonosporales</taxon>
        <taxon>Micromonosporaceae</taxon>
        <taxon>Plantactinospora</taxon>
    </lineage>
</organism>
<comment type="caution">
    <text evidence="2">The sequence shown here is derived from an EMBL/GenBank/DDBJ whole genome shotgun (WGS) entry which is preliminary data.</text>
</comment>
<keyword evidence="3" id="KW-1185">Reference proteome</keyword>
<reference evidence="3" key="1">
    <citation type="journal article" date="2019" name="Int. J. Syst. Evol. Microbiol.">
        <title>The Global Catalogue of Microorganisms (GCM) 10K type strain sequencing project: providing services to taxonomists for standard genome sequencing and annotation.</title>
        <authorList>
            <consortium name="The Broad Institute Genomics Platform"/>
            <consortium name="The Broad Institute Genome Sequencing Center for Infectious Disease"/>
            <person name="Wu L."/>
            <person name="Ma J."/>
        </authorList>
    </citation>
    <scope>NUCLEOTIDE SEQUENCE [LARGE SCALE GENOMIC DNA]</scope>
    <source>
        <strain evidence="3">ZS-35-S2</strain>
    </source>
</reference>
<evidence type="ECO:0000313" key="2">
    <source>
        <dbReference type="EMBL" id="MFC6017526.1"/>
    </source>
</evidence>
<gene>
    <name evidence="2" type="ORF">ACFP2T_15090</name>
</gene>
<dbReference type="RefSeq" id="WP_377421833.1">
    <property type="nucleotide sequence ID" value="NZ_JBHSPR010000010.1"/>
</dbReference>
<keyword evidence="1" id="KW-0812">Transmembrane</keyword>
<accession>A0ABW1K6R1</accession>
<protein>
    <submittedName>
        <fullName evidence="2">Uncharacterized protein</fullName>
    </submittedName>
</protein>
<feature type="transmembrane region" description="Helical" evidence="1">
    <location>
        <begin position="48"/>
        <end position="69"/>
    </location>
</feature>
<evidence type="ECO:0000313" key="3">
    <source>
        <dbReference type="Proteomes" id="UP001596203"/>
    </source>
</evidence>
<evidence type="ECO:0000256" key="1">
    <source>
        <dbReference type="SAM" id="Phobius"/>
    </source>
</evidence>
<sequence length="407" mass="41414">MTSFEGDDDAMRFQRQVAAVTLPPSRLTADDLLAEGQRARRRRRGRSVAASVGALVLTAGVVVGIGAYLPEGGGGGTTPAVGAGPLTPSPTTPAARRPCTVEPLALPHGAVDGAVNAGSPNGRYLAGFIRTKTEPGAPAWWNGSRVQRIPVSGTGEAKGVNDSGTVVGGSGSRAWTYANGKLTKLPLPQGYTAAEANAINDRGQVAGVLFGGGRVAAAVWHGTGADARVEVLKAPKGGAMAFGISDSGIVVGRLNEGGLYRWDAEGRGSRLAPPGGTTHGHVAGAQGEWAYGAADVSSGDGTTPDPQMTRRDDGVYVSAAPRAAVLWDLRTGAASAVGDGQVGAVNARGQLVVNGPDNTVVLREPDGSQRELPLPDSTSRYAYALSGDGTRIGGTSKNQPVRWTCPV</sequence>